<feature type="signal peptide" evidence="2">
    <location>
        <begin position="1"/>
        <end position="19"/>
    </location>
</feature>
<comment type="caution">
    <text evidence="3">The sequence shown here is derived from an EMBL/GenBank/DDBJ whole genome shotgun (WGS) entry which is preliminary data.</text>
</comment>
<accession>V5FCJ6</accession>
<evidence type="ECO:0000256" key="2">
    <source>
        <dbReference type="SAM" id="SignalP"/>
    </source>
</evidence>
<evidence type="ECO:0000313" key="3">
    <source>
        <dbReference type="EMBL" id="GAD94714.1"/>
    </source>
</evidence>
<evidence type="ECO:0000256" key="1">
    <source>
        <dbReference type="SAM" id="MobiDB-lite"/>
    </source>
</evidence>
<keyword evidence="2" id="KW-0732">Signal</keyword>
<feature type="region of interest" description="Disordered" evidence="1">
    <location>
        <begin position="1166"/>
        <end position="1189"/>
    </location>
</feature>
<feature type="compositionally biased region" description="Basic and acidic residues" evidence="1">
    <location>
        <begin position="1166"/>
        <end position="1176"/>
    </location>
</feature>
<name>V5FCJ6_BYSSN</name>
<feature type="compositionally biased region" description="Basic residues" evidence="1">
    <location>
        <begin position="1177"/>
        <end position="1186"/>
    </location>
</feature>
<protein>
    <submittedName>
        <fullName evidence="3">Uncharacterized protein</fullName>
    </submittedName>
</protein>
<keyword evidence="4" id="KW-1185">Reference proteome</keyword>
<proteinExistence type="predicted"/>
<feature type="region of interest" description="Disordered" evidence="1">
    <location>
        <begin position="165"/>
        <end position="191"/>
    </location>
</feature>
<sequence>MKFATVFGAVALCAAPAFSSVLLPTGTVNHNYTVVPSGGPSAAPAHLLSARNLQNETASTLFARNLQNETSTLLARNLQNETVSTIPKLGNFGFKRTPLPLRFSFHPEICGQKAGERFISIQAEHLSSHLAASFPVDWIAKDVKYMSLRICAQDVLASAVTFHTFSSRPPPSPCHESVPSRRPSDTSGPQDYSFPSLLLQGSFNPSGITFRGVSRRLGFALQETLLRLREEVLEKPPLCPVPATERRDPNSWIRCLDHFLPVELRGNNKDNAGAVESSLAQQDTHERSQAIATLLFQARKLSNLDLLTHLGFKLGRWQAVHALVNQLLDSTESLESLSTESRLPSNIDWGSDISLDRLTSDFLKYRPAEIRVKRESPNATESGMDLDRMTERPLARELSGLLKREIWQSLGSIILEAADAPPEQSNVAMSYVYQVLARLHHSGSIPDAVYKYKALPDEDALFRPPGMHLLSTHIMNVLSDTVWRVQEAEISAKAAAVGEKSPFLPFNMGIRQLGPEIWLEFILWCCVEEGHVKEGTWIVQQMKAREGDLAWNVESWKRLLAHPRSLSDTNIDVEDYWHRPGDAPTSRSARSKGGLFHGLGKRTISAEVIASLMDSSVNLVYRGLGYRGDSPGSIMQNLNFLQSMLLRSPKGALRPPSRVSNWSVTRMIESSAIDPQADPQALERLLRAQSHIVPPWDSNTPTAEEDLELLEKPQLYDDSAALIGLVEYNLRCYASYRHAGAAFDMFTWLQELVDSSKLQHIQGFLDEIRKLDNGNAFLGQRKYPSINPGSSSMPQLSLVTLAHVLDLATTSRAFSLGEWLLFSTDVDGPAIPLGSFGDEALAPSILRFAAATRNTELCNQVVKSLTQPVSRNTLKALLNFRVAMGEWDLVITMFEYLRDHKAKAWGESNITALAGAVLKLDRAAKHKAGPSSSDDETSSLFRAKDILRRVLSGEFNAPPNPQMRSEYQERALYRHHQVFMSLPGPLREVAEKAELQYKPTFSRDVLPYIPSVAFHNLLTAVVDIYGSAAGKQLWERWCLEPEYSDMKRLHDGGIARLYSSDELDFRKGAPAFDPLRLAEIQRKAVIPNLSTVRIIAQAAVKEYRLQESQKSTGKNPANHISPPSEPLQSEGATPADVLEFCINKFRSLRLYEKEIDREVQGHLSRKIKEPLPEKRKAPSKTKKTKNIAKEAKVRRVLAG</sequence>
<dbReference type="Proteomes" id="UP000018001">
    <property type="component" value="Unassembled WGS sequence"/>
</dbReference>
<dbReference type="HOGENOM" id="CLU_007381_1_0_1"/>
<evidence type="ECO:0000313" key="4">
    <source>
        <dbReference type="Proteomes" id="UP000018001"/>
    </source>
</evidence>
<gene>
    <name evidence="3" type="ORF">PVAR5_3343</name>
</gene>
<dbReference type="OrthoDB" id="5341924at2759"/>
<feature type="region of interest" description="Disordered" evidence="1">
    <location>
        <begin position="1106"/>
        <end position="1131"/>
    </location>
</feature>
<dbReference type="EMBL" id="BAUL01000098">
    <property type="protein sequence ID" value="GAD94714.1"/>
    <property type="molecule type" value="Genomic_DNA"/>
</dbReference>
<reference evidence="4" key="1">
    <citation type="journal article" date="2014" name="Genome Announc.">
        <title>Draft genome sequence of the formaldehyde-resistant fungus Byssochlamys spectabilis No. 5 (anamorph Paecilomyces variotii No. 5) (NBRC109023).</title>
        <authorList>
            <person name="Oka T."/>
            <person name="Ekino K."/>
            <person name="Fukuda K."/>
            <person name="Nomura Y."/>
        </authorList>
    </citation>
    <scope>NUCLEOTIDE SEQUENCE [LARGE SCALE GENOMIC DNA]</scope>
    <source>
        <strain evidence="4">No. 5 / NBRC 109023</strain>
    </source>
</reference>
<dbReference type="AlphaFoldDB" id="V5FCJ6"/>
<dbReference type="eggNOG" id="ENOG502SKSN">
    <property type="taxonomic scope" value="Eukaryota"/>
</dbReference>
<feature type="chain" id="PRO_5004732861" evidence="2">
    <location>
        <begin position="20"/>
        <end position="1199"/>
    </location>
</feature>
<dbReference type="InParanoid" id="V5FCJ6"/>
<organism evidence="3 4">
    <name type="scientific">Byssochlamys spectabilis (strain No. 5 / NBRC 109023)</name>
    <name type="common">Paecilomyces variotii</name>
    <dbReference type="NCBI Taxonomy" id="1356009"/>
    <lineage>
        <taxon>Eukaryota</taxon>
        <taxon>Fungi</taxon>
        <taxon>Dikarya</taxon>
        <taxon>Ascomycota</taxon>
        <taxon>Pezizomycotina</taxon>
        <taxon>Eurotiomycetes</taxon>
        <taxon>Eurotiomycetidae</taxon>
        <taxon>Eurotiales</taxon>
        <taxon>Thermoascaceae</taxon>
        <taxon>Paecilomyces</taxon>
    </lineage>
</organism>